<evidence type="ECO:0000259" key="3">
    <source>
        <dbReference type="SMART" id="SM00939"/>
    </source>
</evidence>
<sequence>MNRFICMALLCLCISRFAPAQSFVWSAATANDSVSVDRQIKLLAAEVMNVYTDSSRKNYLENVYRLQLLTGQYKQAVATAKVWLPLWEAASPYKPAVSLSYQLYAQAVMEQSKHPGNLTEIYTAFFHNAMAKLDDKTAYREYGGFFSAGGYEALKEQFQHQLAAVHEDGLLDHKEAVALCTSYADWKLFEQTEALAQSLILNDCKRRYTVSDQLVSIAGGIQIHVVVIGKKGMIRPVPAALQYTIYADSVPGIRLFAPPAYGYAGVMAYSRGKGLSPDNIVPFEHDGEDADQIITWIARQPWCNGKVGMYGGSYNGFTQWAAAKYHNPALKTIVPYVAAIPGLGLPMENNVFLNANYGWAFYTTNHRYLDNLVYNNPARWRSLNWNWFNSGVSYRKIDSIDGAPHPWLQRWLQHPDYDRYWQQQVPYQQDFAGIQIPVLTVEGYYDDGQISGLHYYLEHLKYNTNADHYLLIGPYDHFGTQTGGVPVLRGYEVDPVALISTREVTWQWLDYVLKGGPRPGILSNKVNYEVMGANKWEHAASLADMASKRLRLYLTDQQNGNDYLLAEHTPGAFSTVNDTIDLANRQSLYGDYYPSPIMKQQPDRSNGLFFLTKPFDEPVQINGRFSGELRAIINKKDMDITVVFYEVTPEGKYFQLSYFLGRASYAKDMTSRQLLHPGQEERIPFERTRLVSRQLRKGSRLLVVVNGDKNPFAEINYGTGGDVADETSNDGKTPLFIQWTNSSYIDVPVKL</sequence>
<dbReference type="GO" id="GO:0008239">
    <property type="term" value="F:dipeptidyl-peptidase activity"/>
    <property type="evidence" value="ECO:0007669"/>
    <property type="project" value="InterPro"/>
</dbReference>
<protein>
    <recommendedName>
        <fullName evidence="3">Xaa-Pro dipeptidyl-peptidase C-terminal domain-containing protein</fullName>
    </recommendedName>
</protein>
<dbReference type="SMART" id="SM00939">
    <property type="entry name" value="PepX_C"/>
    <property type="match status" value="1"/>
</dbReference>
<dbReference type="Pfam" id="PF08530">
    <property type="entry name" value="PepX_C"/>
    <property type="match status" value="1"/>
</dbReference>
<dbReference type="STRING" id="477680.SAMN05421788_10765"/>
<dbReference type="InterPro" id="IPR008979">
    <property type="entry name" value="Galactose-bd-like_sf"/>
</dbReference>
<dbReference type="InterPro" id="IPR013736">
    <property type="entry name" value="Xaa-Pro_dipept_C"/>
</dbReference>
<dbReference type="AlphaFoldDB" id="A0A1N7QVK4"/>
<keyword evidence="5" id="KW-1185">Reference proteome</keyword>
<dbReference type="InterPro" id="IPR000383">
    <property type="entry name" value="Xaa-Pro-like_dom"/>
</dbReference>
<keyword evidence="1" id="KW-0378">Hydrolase</keyword>
<evidence type="ECO:0000313" key="5">
    <source>
        <dbReference type="Proteomes" id="UP000186917"/>
    </source>
</evidence>
<dbReference type="Gene3D" id="1.10.3020.10">
    <property type="entry name" value="alpha-amino acid ester hydrolase ( Helical cap domain)"/>
    <property type="match status" value="1"/>
</dbReference>
<name>A0A1N7QVK4_9BACT</name>
<dbReference type="NCBIfam" id="TIGR00976">
    <property type="entry name" value="CocE_NonD"/>
    <property type="match status" value="1"/>
</dbReference>
<evidence type="ECO:0000256" key="2">
    <source>
        <dbReference type="SAM" id="SignalP"/>
    </source>
</evidence>
<evidence type="ECO:0000256" key="1">
    <source>
        <dbReference type="ARBA" id="ARBA00022801"/>
    </source>
</evidence>
<dbReference type="OrthoDB" id="319764at2"/>
<dbReference type="InterPro" id="IPR029058">
    <property type="entry name" value="AB_hydrolase_fold"/>
</dbReference>
<proteinExistence type="predicted"/>
<feature type="signal peptide" evidence="2">
    <location>
        <begin position="1"/>
        <end position="20"/>
    </location>
</feature>
<dbReference type="Pfam" id="PF02129">
    <property type="entry name" value="Peptidase_S15"/>
    <property type="match status" value="1"/>
</dbReference>
<evidence type="ECO:0000313" key="4">
    <source>
        <dbReference type="EMBL" id="SIT26849.1"/>
    </source>
</evidence>
<dbReference type="Gene3D" id="3.40.50.1820">
    <property type="entry name" value="alpha/beta hydrolase"/>
    <property type="match status" value="1"/>
</dbReference>
<gene>
    <name evidence="4" type="ORF">SAMN05421788_10765</name>
</gene>
<dbReference type="Proteomes" id="UP000186917">
    <property type="component" value="Unassembled WGS sequence"/>
</dbReference>
<dbReference type="SUPFAM" id="SSF53474">
    <property type="entry name" value="alpha/beta-Hydrolases"/>
    <property type="match status" value="1"/>
</dbReference>
<feature type="chain" id="PRO_5012230363" description="Xaa-Pro dipeptidyl-peptidase C-terminal domain-containing protein" evidence="2">
    <location>
        <begin position="21"/>
        <end position="751"/>
    </location>
</feature>
<dbReference type="EMBL" id="FTOR01000007">
    <property type="protein sequence ID" value="SIT26849.1"/>
    <property type="molecule type" value="Genomic_DNA"/>
</dbReference>
<dbReference type="InterPro" id="IPR005674">
    <property type="entry name" value="CocE/Ser_esterase"/>
</dbReference>
<keyword evidence="2" id="KW-0732">Signal</keyword>
<dbReference type="RefSeq" id="WP_096510940.1">
    <property type="nucleotide sequence ID" value="NZ_AP017422.1"/>
</dbReference>
<dbReference type="SUPFAM" id="SSF49785">
    <property type="entry name" value="Galactose-binding domain-like"/>
    <property type="match status" value="1"/>
</dbReference>
<accession>A0A1N7QVK4</accession>
<feature type="domain" description="Xaa-Pro dipeptidyl-peptidase C-terminal" evidence="3">
    <location>
        <begin position="506"/>
        <end position="738"/>
    </location>
</feature>
<dbReference type="Gene3D" id="2.60.120.260">
    <property type="entry name" value="Galactose-binding domain-like"/>
    <property type="match status" value="1"/>
</dbReference>
<reference evidence="5" key="1">
    <citation type="submission" date="2017-01" db="EMBL/GenBank/DDBJ databases">
        <authorList>
            <person name="Varghese N."/>
            <person name="Submissions S."/>
        </authorList>
    </citation>
    <scope>NUCLEOTIDE SEQUENCE [LARGE SCALE GENOMIC DNA]</scope>
    <source>
        <strain evidence="5">DSM 21054</strain>
    </source>
</reference>
<organism evidence="4 5">
    <name type="scientific">Filimonas lacunae</name>
    <dbReference type="NCBI Taxonomy" id="477680"/>
    <lineage>
        <taxon>Bacteria</taxon>
        <taxon>Pseudomonadati</taxon>
        <taxon>Bacteroidota</taxon>
        <taxon>Chitinophagia</taxon>
        <taxon>Chitinophagales</taxon>
        <taxon>Chitinophagaceae</taxon>
        <taxon>Filimonas</taxon>
    </lineage>
</organism>